<dbReference type="KEGG" id="trg:TRUGW13939_09706"/>
<dbReference type="AlphaFoldDB" id="A0A7H8RAS9"/>
<evidence type="ECO:0000313" key="2">
    <source>
        <dbReference type="Proteomes" id="UP000509510"/>
    </source>
</evidence>
<proteinExistence type="predicted"/>
<evidence type="ECO:0000313" key="1">
    <source>
        <dbReference type="EMBL" id="QKX62545.1"/>
    </source>
</evidence>
<organism evidence="1 2">
    <name type="scientific">Talaromyces rugulosus</name>
    <name type="common">Penicillium rugulosum</name>
    <dbReference type="NCBI Taxonomy" id="121627"/>
    <lineage>
        <taxon>Eukaryota</taxon>
        <taxon>Fungi</taxon>
        <taxon>Dikarya</taxon>
        <taxon>Ascomycota</taxon>
        <taxon>Pezizomycotina</taxon>
        <taxon>Eurotiomycetes</taxon>
        <taxon>Eurotiomycetidae</taxon>
        <taxon>Eurotiales</taxon>
        <taxon>Trichocomaceae</taxon>
        <taxon>Talaromyces</taxon>
        <taxon>Talaromyces sect. Islandici</taxon>
    </lineage>
</organism>
<accession>A0A7H8RAS9</accession>
<name>A0A7H8RAS9_TALRU</name>
<dbReference type="EMBL" id="CP055902">
    <property type="protein sequence ID" value="QKX62545.1"/>
    <property type="molecule type" value="Genomic_DNA"/>
</dbReference>
<dbReference type="OrthoDB" id="4364447at2759"/>
<sequence>MTQNAFDSRETSYDLQEDWNNFSQWQTEASTPVWQAPTPGFLSSAASNTSFTDHHSSLQAESQSQFSVPPLLQSDNFAVHYAVEWKATLNKRPVLHETEDSEMKPREFWESYLKPKIDKLLADNFPDKMLQIVNTNLMVLVDERGYRNKIKLIRQFPKLKIDWHVVESQLIEWAELMADISSEK</sequence>
<dbReference type="GeneID" id="55997189"/>
<gene>
    <name evidence="1" type="ORF">TRUGW13939_09706</name>
</gene>
<protein>
    <submittedName>
        <fullName evidence="1">Uncharacterized protein</fullName>
    </submittedName>
</protein>
<dbReference type="RefSeq" id="XP_035348719.1">
    <property type="nucleotide sequence ID" value="XM_035492826.1"/>
</dbReference>
<keyword evidence="2" id="KW-1185">Reference proteome</keyword>
<dbReference type="Proteomes" id="UP000509510">
    <property type="component" value="Chromosome V"/>
</dbReference>
<reference evidence="2" key="1">
    <citation type="submission" date="2020-06" db="EMBL/GenBank/DDBJ databases">
        <title>A chromosome-scale genome assembly of Talaromyces rugulosus W13939.</title>
        <authorList>
            <person name="Wang B."/>
            <person name="Guo L."/>
            <person name="Ye K."/>
            <person name="Wang L."/>
        </authorList>
    </citation>
    <scope>NUCLEOTIDE SEQUENCE [LARGE SCALE GENOMIC DNA]</scope>
    <source>
        <strain evidence="2">W13939</strain>
    </source>
</reference>